<dbReference type="InterPro" id="IPR036291">
    <property type="entry name" value="NAD(P)-bd_dom_sf"/>
</dbReference>
<dbReference type="FunFam" id="3.40.50.720:FF:000178">
    <property type="entry name" value="Saccharopine dehydrogenase-like oxidoreductase"/>
    <property type="match status" value="1"/>
</dbReference>
<dbReference type="GO" id="GO:0005886">
    <property type="term" value="C:plasma membrane"/>
    <property type="evidence" value="ECO:0007669"/>
    <property type="project" value="TreeGrafter"/>
</dbReference>
<dbReference type="STRING" id="7102.A0A2A4JJC6"/>
<dbReference type="Gene3D" id="3.40.50.720">
    <property type="entry name" value="NAD(P)-binding Rossmann-like Domain"/>
    <property type="match status" value="1"/>
</dbReference>
<proteinExistence type="inferred from homology"/>
<dbReference type="PANTHER" id="PTHR12286">
    <property type="entry name" value="SACCHAROPINE DEHYDROGENASE-LIKE OXIDOREDUCTASE"/>
    <property type="match status" value="1"/>
</dbReference>
<dbReference type="AlphaFoldDB" id="A0A2A4JJC6"/>
<dbReference type="EMBL" id="NWSH01001373">
    <property type="protein sequence ID" value="PCG71491.1"/>
    <property type="molecule type" value="Genomic_DNA"/>
</dbReference>
<dbReference type="Pfam" id="PF03435">
    <property type="entry name" value="Sacchrp_dh_NADP"/>
    <property type="match status" value="1"/>
</dbReference>
<dbReference type="EMBL" id="NWSH01001373">
    <property type="protein sequence ID" value="PCG71492.1"/>
    <property type="molecule type" value="Genomic_DNA"/>
</dbReference>
<comment type="caution">
    <text evidence="3">The sequence shown here is derived from an EMBL/GenBank/DDBJ whole genome shotgun (WGS) entry which is preliminary data.</text>
</comment>
<dbReference type="PANTHER" id="PTHR12286:SF5">
    <property type="entry name" value="SACCHAROPINE DEHYDROGENASE-LIKE OXIDOREDUCTASE"/>
    <property type="match status" value="1"/>
</dbReference>
<dbReference type="InterPro" id="IPR005097">
    <property type="entry name" value="Sacchrp_dh_NADP-bd"/>
</dbReference>
<dbReference type="GO" id="GO:0005739">
    <property type="term" value="C:mitochondrion"/>
    <property type="evidence" value="ECO:0007669"/>
    <property type="project" value="TreeGrafter"/>
</dbReference>
<evidence type="ECO:0000259" key="2">
    <source>
        <dbReference type="Pfam" id="PF03435"/>
    </source>
</evidence>
<dbReference type="GO" id="GO:0009247">
    <property type="term" value="P:glycolipid biosynthetic process"/>
    <property type="evidence" value="ECO:0007669"/>
    <property type="project" value="TreeGrafter"/>
</dbReference>
<reference evidence="3" key="1">
    <citation type="submission" date="2017-09" db="EMBL/GenBank/DDBJ databases">
        <title>Contemporary evolution of a Lepidopteran species, Heliothis virescens, in response to modern agricultural practices.</title>
        <authorList>
            <person name="Fritz M.L."/>
            <person name="Deyonke A.M."/>
            <person name="Papanicolaou A."/>
            <person name="Micinski S."/>
            <person name="Westbrook J."/>
            <person name="Gould F."/>
        </authorList>
    </citation>
    <scope>NUCLEOTIDE SEQUENCE [LARGE SCALE GENOMIC DNA]</scope>
    <source>
        <strain evidence="3">HvINT-</strain>
        <tissue evidence="3">Whole body</tissue>
    </source>
</reference>
<dbReference type="InterPro" id="IPR051276">
    <property type="entry name" value="Saccharopine_DH-like_oxidrdct"/>
</dbReference>
<comment type="similarity">
    <text evidence="1">Belongs to the saccharopine dehydrogenase family.</text>
</comment>
<gene>
    <name evidence="3" type="ORF">B5V51_1800</name>
</gene>
<sequence>MEVPRIDLVIFGATGLTGKNAVIQLAKVAKKYDVGTWGIAGRSQNKLEALKDEVSQKTGEDLSDVKVIVADIGDEASLRQMCAQTKLLVNCCGPYRLYGEPVVKAAVDSKCHYIDVTGEPQFMELMQIRYDERAREAGVFVISACGWDSIPADMGVIFVKQNFKGTLNSVESYLSGYLPPLIAEESKERGVIGFGTYESIIYGMADQSELPKLKKTLFPEPLPKLKPEVKVKNFQKRDGEWYLPFPGGDESVVYRTQRYLHQHYQERPVQFQAYFKAGTFGRSLQTICNGVVTYTMAQSECTRKRLLDNPKHWSSGYVTKEGPTENVMNNTYFTFELVGKGWEQGANIEKTQPNKTVVAKVTGSNPAYGSAVVALIMSAVTLLKERRNMPENGGVITPGSAFQNTSLIERLNEHKLKFQIVSS</sequence>
<protein>
    <recommendedName>
        <fullName evidence="2">Saccharopine dehydrogenase NADP binding domain-containing protein</fullName>
    </recommendedName>
</protein>
<dbReference type="SUPFAM" id="SSF51735">
    <property type="entry name" value="NAD(P)-binding Rossmann-fold domains"/>
    <property type="match status" value="1"/>
</dbReference>
<organism evidence="3">
    <name type="scientific">Heliothis virescens</name>
    <name type="common">Tobacco budworm moth</name>
    <dbReference type="NCBI Taxonomy" id="7102"/>
    <lineage>
        <taxon>Eukaryota</taxon>
        <taxon>Metazoa</taxon>
        <taxon>Ecdysozoa</taxon>
        <taxon>Arthropoda</taxon>
        <taxon>Hexapoda</taxon>
        <taxon>Insecta</taxon>
        <taxon>Pterygota</taxon>
        <taxon>Neoptera</taxon>
        <taxon>Endopterygota</taxon>
        <taxon>Lepidoptera</taxon>
        <taxon>Glossata</taxon>
        <taxon>Ditrysia</taxon>
        <taxon>Noctuoidea</taxon>
        <taxon>Noctuidae</taxon>
        <taxon>Heliothinae</taxon>
        <taxon>Heliothis</taxon>
    </lineage>
</organism>
<dbReference type="GO" id="GO:0005811">
    <property type="term" value="C:lipid droplet"/>
    <property type="evidence" value="ECO:0007669"/>
    <property type="project" value="TreeGrafter"/>
</dbReference>
<evidence type="ECO:0000256" key="1">
    <source>
        <dbReference type="ARBA" id="ARBA00038048"/>
    </source>
</evidence>
<accession>A0A2A4JJC6</accession>
<evidence type="ECO:0000313" key="3">
    <source>
        <dbReference type="EMBL" id="PCG71492.1"/>
    </source>
</evidence>
<feature type="domain" description="Saccharopine dehydrogenase NADP binding" evidence="2">
    <location>
        <begin position="9"/>
        <end position="142"/>
    </location>
</feature>
<name>A0A2A4JJC6_HELVI</name>